<evidence type="ECO:0000256" key="1">
    <source>
        <dbReference type="PIRSR" id="PIRSR601310-1"/>
    </source>
</evidence>
<feature type="active site" description="Tele-AMP-histidine intermediate" evidence="1">
    <location>
        <position position="106"/>
    </location>
</feature>
<evidence type="ECO:0000256" key="3">
    <source>
        <dbReference type="PROSITE-ProRule" id="PRU00464"/>
    </source>
</evidence>
<dbReference type="Gene3D" id="3.30.428.10">
    <property type="entry name" value="HIT-like"/>
    <property type="match status" value="1"/>
</dbReference>
<feature type="short sequence motif" description="Histidine triad motif" evidence="2 3">
    <location>
        <begin position="104"/>
        <end position="108"/>
    </location>
</feature>
<dbReference type="EMBL" id="SRXV01000001">
    <property type="protein sequence ID" value="TGY94694.1"/>
    <property type="molecule type" value="Genomic_DNA"/>
</dbReference>
<dbReference type="AlphaFoldDB" id="A0A4S2HF31"/>
<dbReference type="OrthoDB" id="9784774at2"/>
<dbReference type="CDD" id="cd01277">
    <property type="entry name" value="HINT_subgroup"/>
    <property type="match status" value="1"/>
</dbReference>
<reference evidence="5 6" key="1">
    <citation type="journal article" date="2013" name="Int. J. Syst. Evol. Microbiol.">
        <title>Marinicauda pacifica gen. nov., sp. nov., a prosthecate alphaproteobacterium of the family Hyphomonadaceae isolated from deep seawater.</title>
        <authorList>
            <person name="Zhang X.Y."/>
            <person name="Li G.W."/>
            <person name="Wang C.S."/>
            <person name="Zhang Y.J."/>
            <person name="Xu X.W."/>
            <person name="Li H."/>
            <person name="Liu A."/>
            <person name="Liu C."/>
            <person name="Xie B.B."/>
            <person name="Qin Q.L."/>
            <person name="Xu Z."/>
            <person name="Chen X.L."/>
            <person name="Zhou B.C."/>
            <person name="Zhang Y.Z."/>
        </authorList>
    </citation>
    <scope>NUCLEOTIDE SEQUENCE [LARGE SCALE GENOMIC DNA]</scope>
    <source>
        <strain evidence="5 6">P-1 km-3</strain>
    </source>
</reference>
<dbReference type="InterPro" id="IPR036265">
    <property type="entry name" value="HIT-like_sf"/>
</dbReference>
<dbReference type="GO" id="GO:0009117">
    <property type="term" value="P:nucleotide metabolic process"/>
    <property type="evidence" value="ECO:0007669"/>
    <property type="project" value="TreeGrafter"/>
</dbReference>
<comment type="caution">
    <text evidence="5">The sequence shown here is derived from an EMBL/GenBank/DDBJ whole genome shotgun (WGS) entry which is preliminary data.</text>
</comment>
<evidence type="ECO:0000256" key="2">
    <source>
        <dbReference type="PIRSR" id="PIRSR601310-3"/>
    </source>
</evidence>
<evidence type="ECO:0000259" key="4">
    <source>
        <dbReference type="PROSITE" id="PS51084"/>
    </source>
</evidence>
<keyword evidence="6" id="KW-1185">Reference proteome</keyword>
<organism evidence="5 6">
    <name type="scientific">Marinicauda pacifica</name>
    <dbReference type="NCBI Taxonomy" id="1133559"/>
    <lineage>
        <taxon>Bacteria</taxon>
        <taxon>Pseudomonadati</taxon>
        <taxon>Pseudomonadota</taxon>
        <taxon>Alphaproteobacteria</taxon>
        <taxon>Maricaulales</taxon>
        <taxon>Maricaulaceae</taxon>
        <taxon>Marinicauda</taxon>
    </lineage>
</organism>
<dbReference type="PROSITE" id="PS51084">
    <property type="entry name" value="HIT_2"/>
    <property type="match status" value="1"/>
</dbReference>
<proteinExistence type="predicted"/>
<dbReference type="RefSeq" id="WP_135943891.1">
    <property type="nucleotide sequence ID" value="NZ_BMEI01000001.1"/>
</dbReference>
<feature type="domain" description="HIT" evidence="4">
    <location>
        <begin position="12"/>
        <end position="119"/>
    </location>
</feature>
<dbReference type="Pfam" id="PF01230">
    <property type="entry name" value="HIT"/>
    <property type="match status" value="1"/>
</dbReference>
<dbReference type="InterPro" id="IPR001310">
    <property type="entry name" value="Histidine_triad_HIT"/>
</dbReference>
<name>A0A4S2HF31_9PROT</name>
<dbReference type="PRINTS" id="PR00332">
    <property type="entry name" value="HISTRIAD"/>
</dbReference>
<dbReference type="InterPro" id="IPR011146">
    <property type="entry name" value="HIT-like"/>
</dbReference>
<sequence length="143" mass="15387">MSLHGDYDDENVFAKMISGQIPAVTVHEDEHVLCVMDIFPQSPGHTLVIPKERARNLLELSDEAAQAAITRVKAIAKAVARGLDPDGVTVTQFNGAPAGQSIFHIHFHVIPRYTGQAIGEHGQSGQANTETLKAQAEKIKAAL</sequence>
<gene>
    <name evidence="5" type="ORF">E5162_05330</name>
</gene>
<dbReference type="SUPFAM" id="SSF54197">
    <property type="entry name" value="HIT-like"/>
    <property type="match status" value="1"/>
</dbReference>
<dbReference type="InterPro" id="IPR039384">
    <property type="entry name" value="HINT"/>
</dbReference>
<dbReference type="PANTHER" id="PTHR46648:SF1">
    <property type="entry name" value="ADENOSINE 5'-MONOPHOSPHORAMIDASE HNT1"/>
    <property type="match status" value="1"/>
</dbReference>
<protein>
    <submittedName>
        <fullName evidence="5">HIT family protein</fullName>
    </submittedName>
</protein>
<dbReference type="Proteomes" id="UP000305451">
    <property type="component" value="Unassembled WGS sequence"/>
</dbReference>
<accession>A0A4S2HF31</accession>
<evidence type="ECO:0000313" key="6">
    <source>
        <dbReference type="Proteomes" id="UP000305451"/>
    </source>
</evidence>
<evidence type="ECO:0000313" key="5">
    <source>
        <dbReference type="EMBL" id="TGY94694.1"/>
    </source>
</evidence>
<dbReference type="GO" id="GO:0003824">
    <property type="term" value="F:catalytic activity"/>
    <property type="evidence" value="ECO:0007669"/>
    <property type="project" value="InterPro"/>
</dbReference>
<dbReference type="PANTHER" id="PTHR46648">
    <property type="entry name" value="HIT FAMILY PROTEIN 1"/>
    <property type="match status" value="1"/>
</dbReference>